<name>A0A0M7B0Q0_9HYPH</name>
<dbReference type="PANTHER" id="PTHR38011">
    <property type="entry name" value="DIHYDROFOLATE REDUCTASE FAMILY PROTEIN (AFU_ORTHOLOGUE AFUA_8G06820)"/>
    <property type="match status" value="1"/>
</dbReference>
<dbReference type="GO" id="GO:0009231">
    <property type="term" value="P:riboflavin biosynthetic process"/>
    <property type="evidence" value="ECO:0007669"/>
    <property type="project" value="InterPro"/>
</dbReference>
<dbReference type="InterPro" id="IPR002734">
    <property type="entry name" value="RibDG_C"/>
</dbReference>
<dbReference type="OrthoDB" id="7342392at2"/>
<organism evidence="2 3">
    <name type="scientific">Roseibium album</name>
    <dbReference type="NCBI Taxonomy" id="311410"/>
    <lineage>
        <taxon>Bacteria</taxon>
        <taxon>Pseudomonadati</taxon>
        <taxon>Pseudomonadota</taxon>
        <taxon>Alphaproteobacteria</taxon>
        <taxon>Hyphomicrobiales</taxon>
        <taxon>Stappiaceae</taxon>
        <taxon>Roseibium</taxon>
    </lineage>
</organism>
<dbReference type="Pfam" id="PF01872">
    <property type="entry name" value="RibD_C"/>
    <property type="match status" value="1"/>
</dbReference>
<evidence type="ECO:0000313" key="3">
    <source>
        <dbReference type="Proteomes" id="UP000049983"/>
    </source>
</evidence>
<dbReference type="Proteomes" id="UP000049983">
    <property type="component" value="Unassembled WGS sequence"/>
</dbReference>
<dbReference type="STRING" id="311410.LA5095_05575"/>
<dbReference type="Gene3D" id="3.40.430.10">
    <property type="entry name" value="Dihydrofolate Reductase, subunit A"/>
    <property type="match status" value="1"/>
</dbReference>
<dbReference type="RefSeq" id="WP_055121065.1">
    <property type="nucleotide sequence ID" value="NZ_CXWA01000012.1"/>
</dbReference>
<dbReference type="AlphaFoldDB" id="A0A0M7B0Q0"/>
<dbReference type="PANTHER" id="PTHR38011:SF2">
    <property type="entry name" value="BIFUNCTIONAL DEAMINASE-REDUCTASE DOMAIN PROTEIN"/>
    <property type="match status" value="1"/>
</dbReference>
<dbReference type="SUPFAM" id="SSF53597">
    <property type="entry name" value="Dihydrofolate reductase-like"/>
    <property type="match status" value="1"/>
</dbReference>
<dbReference type="InterPro" id="IPR024072">
    <property type="entry name" value="DHFR-like_dom_sf"/>
</dbReference>
<dbReference type="GeneID" id="97673164"/>
<dbReference type="GO" id="GO:0008703">
    <property type="term" value="F:5-amino-6-(5-phosphoribosylamino)uracil reductase activity"/>
    <property type="evidence" value="ECO:0007669"/>
    <property type="project" value="InterPro"/>
</dbReference>
<protein>
    <recommendedName>
        <fullName evidence="1">Bacterial bifunctional deaminase-reductase C-terminal domain-containing protein</fullName>
    </recommendedName>
</protein>
<accession>A0A0M7B0Q0</accession>
<dbReference type="InterPro" id="IPR050765">
    <property type="entry name" value="Riboflavin_Biosynth_HTPR"/>
</dbReference>
<proteinExistence type="predicted"/>
<sequence>MRNIAILTFITLDGVMQAPSKPDEDRSGNFERGGWATPYWNGVMEQVQKEAMSEPYDMLFGRKTYDLFAGHWPDAAGDPVADMMNAASKYVVTSRPDNLSWKHSHAISGDIARKISDLKLEDGPILQIHGSWELIQFLLAHDLIDEFRLWTFPVVAGSGKRLFEKPAEPETLKLAKSEPCANGVVMSIYRRG</sequence>
<feature type="domain" description="Bacterial bifunctional deaminase-reductase C-terminal" evidence="1">
    <location>
        <begin position="6"/>
        <end position="185"/>
    </location>
</feature>
<evidence type="ECO:0000259" key="1">
    <source>
        <dbReference type="Pfam" id="PF01872"/>
    </source>
</evidence>
<dbReference type="EMBL" id="CXWC01000016">
    <property type="protein sequence ID" value="CTQ78936.1"/>
    <property type="molecule type" value="Genomic_DNA"/>
</dbReference>
<reference evidence="3" key="1">
    <citation type="submission" date="2015-07" db="EMBL/GenBank/DDBJ databases">
        <authorList>
            <person name="Rodrigo-Torres Lidia"/>
            <person name="Arahal R.David."/>
        </authorList>
    </citation>
    <scope>NUCLEOTIDE SEQUENCE [LARGE SCALE GENOMIC DNA]</scope>
    <source>
        <strain evidence="3">CECT 5096</strain>
    </source>
</reference>
<keyword evidence="3" id="KW-1185">Reference proteome</keyword>
<evidence type="ECO:0000313" key="2">
    <source>
        <dbReference type="EMBL" id="CTQ78936.1"/>
    </source>
</evidence>
<gene>
    <name evidence="2" type="ORF">LA5096_05929</name>
</gene>